<evidence type="ECO:0000313" key="8">
    <source>
        <dbReference type="Proteomes" id="UP001497525"/>
    </source>
</evidence>
<dbReference type="AlphaFoldDB" id="A0AAV2TH00"/>
<proteinExistence type="inferred from homology"/>
<dbReference type="GO" id="GO:0005739">
    <property type="term" value="C:mitochondrion"/>
    <property type="evidence" value="ECO:0007669"/>
    <property type="project" value="TreeGrafter"/>
</dbReference>
<dbReference type="EMBL" id="CAXLJL010000268">
    <property type="protein sequence ID" value="CAL5135738.1"/>
    <property type="molecule type" value="Genomic_DNA"/>
</dbReference>
<dbReference type="GO" id="GO:0046872">
    <property type="term" value="F:metal ion binding"/>
    <property type="evidence" value="ECO:0007669"/>
    <property type="project" value="UniProtKB-KW"/>
</dbReference>
<evidence type="ECO:0000256" key="1">
    <source>
        <dbReference type="ARBA" id="ARBA00010211"/>
    </source>
</evidence>
<dbReference type="PANTHER" id="PTHR11820:SF7">
    <property type="entry name" value="ACYLPYRUVASE FAHD1, MITOCHONDRIAL"/>
    <property type="match status" value="1"/>
</dbReference>
<accession>A0AAV2TH00</accession>
<dbReference type="GO" id="GO:0018773">
    <property type="term" value="F:acetylpyruvate hydrolase activity"/>
    <property type="evidence" value="ECO:0007669"/>
    <property type="project" value="TreeGrafter"/>
</dbReference>
<evidence type="ECO:0000256" key="2">
    <source>
        <dbReference type="ARBA" id="ARBA00022723"/>
    </source>
</evidence>
<keyword evidence="2" id="KW-0479">Metal-binding</keyword>
<name>A0AAV2TH00_CALDB</name>
<comment type="caution">
    <text evidence="7">The sequence shown here is derived from an EMBL/GenBank/DDBJ whole genome shotgun (WGS) entry which is preliminary data.</text>
</comment>
<dbReference type="InterPro" id="IPR036663">
    <property type="entry name" value="Fumarylacetoacetase_C_sf"/>
</dbReference>
<comment type="catalytic activity">
    <reaction evidence="4">
        <text>oxaloacetate = enol-oxaloacetate</text>
        <dbReference type="Rhea" id="RHEA:16021"/>
        <dbReference type="ChEBI" id="CHEBI:16452"/>
        <dbReference type="ChEBI" id="CHEBI:17479"/>
        <dbReference type="EC" id="5.3.2.2"/>
    </reaction>
    <physiologicalReaction direction="right-to-left" evidence="4">
        <dbReference type="Rhea" id="RHEA:16023"/>
    </physiologicalReaction>
</comment>
<evidence type="ECO:0000256" key="4">
    <source>
        <dbReference type="ARBA" id="ARBA00044911"/>
    </source>
</evidence>
<dbReference type="PANTHER" id="PTHR11820">
    <property type="entry name" value="ACYLPYRUVASE"/>
    <property type="match status" value="1"/>
</dbReference>
<sequence length="245" mass="26845">MMNTQEMLENAADNIPRRQFMTTNLRQICRKVVAVGRNYIAHAIELGSVIQDEPVVFLKPPSSIIEQGEKIRLPKDASEVHHEVELGLVIGKELSNVGTTDLASSILGFVVALDMTDRELQNKLKSRQLPWTLAKCFDTSCPVGPVLPVSLLPPHLFTYELGQKPSTDQPLELWLSVNGSPRQRGSIDSMIYNPAQLISFISHHMRLEPGDLILTGTPAGVGAVRSGDVIKAGIGKISEIEFSVS</sequence>
<protein>
    <recommendedName>
        <fullName evidence="5">oxaloacetate tautomerase</fullName>
        <ecNumber evidence="5">5.3.2.2</ecNumber>
    </recommendedName>
    <alternativeName>
        <fullName evidence="3">Fumarylacetoacetate hydrolase domain-containing protein 1</fullName>
    </alternativeName>
</protein>
<dbReference type="GO" id="GO:0050163">
    <property type="term" value="F:oxaloacetate tautomerase activity"/>
    <property type="evidence" value="ECO:0007669"/>
    <property type="project" value="UniProtKB-EC"/>
</dbReference>
<evidence type="ECO:0000256" key="3">
    <source>
        <dbReference type="ARBA" id="ARBA00042340"/>
    </source>
</evidence>
<reference evidence="7" key="1">
    <citation type="submission" date="2024-06" db="EMBL/GenBank/DDBJ databases">
        <authorList>
            <person name="Liu X."/>
            <person name="Lenzi L."/>
            <person name="Haldenby T S."/>
            <person name="Uol C."/>
        </authorList>
    </citation>
    <scope>NUCLEOTIDE SEQUENCE</scope>
</reference>
<gene>
    <name evidence="7" type="ORF">CDAUBV1_LOCUS9854</name>
</gene>
<evidence type="ECO:0000256" key="5">
    <source>
        <dbReference type="ARBA" id="ARBA00044973"/>
    </source>
</evidence>
<dbReference type="Proteomes" id="UP001497525">
    <property type="component" value="Unassembled WGS sequence"/>
</dbReference>
<dbReference type="Pfam" id="PF01557">
    <property type="entry name" value="FAA_hydrolase"/>
    <property type="match status" value="1"/>
</dbReference>
<feature type="domain" description="Fumarylacetoacetase-like C-terminal" evidence="6">
    <location>
        <begin position="31"/>
        <end position="244"/>
    </location>
</feature>
<evidence type="ECO:0000313" key="7">
    <source>
        <dbReference type="EMBL" id="CAL5135738.1"/>
    </source>
</evidence>
<dbReference type="EC" id="5.3.2.2" evidence="5"/>
<evidence type="ECO:0000259" key="6">
    <source>
        <dbReference type="Pfam" id="PF01557"/>
    </source>
</evidence>
<dbReference type="Gene3D" id="3.90.850.10">
    <property type="entry name" value="Fumarylacetoacetase-like, C-terminal domain"/>
    <property type="match status" value="1"/>
</dbReference>
<comment type="similarity">
    <text evidence="1">Belongs to the FAH family.</text>
</comment>
<organism evidence="7 8">
    <name type="scientific">Calicophoron daubneyi</name>
    <name type="common">Rumen fluke</name>
    <name type="synonym">Paramphistomum daubneyi</name>
    <dbReference type="NCBI Taxonomy" id="300641"/>
    <lineage>
        <taxon>Eukaryota</taxon>
        <taxon>Metazoa</taxon>
        <taxon>Spiralia</taxon>
        <taxon>Lophotrochozoa</taxon>
        <taxon>Platyhelminthes</taxon>
        <taxon>Trematoda</taxon>
        <taxon>Digenea</taxon>
        <taxon>Plagiorchiida</taxon>
        <taxon>Pronocephalata</taxon>
        <taxon>Paramphistomoidea</taxon>
        <taxon>Paramphistomidae</taxon>
        <taxon>Calicophoron</taxon>
    </lineage>
</organism>
<dbReference type="SUPFAM" id="SSF56529">
    <property type="entry name" value="FAH"/>
    <property type="match status" value="1"/>
</dbReference>
<dbReference type="InterPro" id="IPR011234">
    <property type="entry name" value="Fumarylacetoacetase-like_C"/>
</dbReference>